<dbReference type="NCBIfam" id="TIGR04265">
    <property type="entry name" value="bac_cardiolipin"/>
    <property type="match status" value="1"/>
</dbReference>
<name>A0A285U463_9HYPH</name>
<evidence type="ECO:0000256" key="1">
    <source>
        <dbReference type="ARBA" id="ARBA00003145"/>
    </source>
</evidence>
<dbReference type="GO" id="GO:0005886">
    <property type="term" value="C:plasma membrane"/>
    <property type="evidence" value="ECO:0007669"/>
    <property type="project" value="UniProtKB-SubCell"/>
</dbReference>
<dbReference type="PANTHER" id="PTHR21248:SF22">
    <property type="entry name" value="PHOSPHOLIPASE D"/>
    <property type="match status" value="1"/>
</dbReference>
<dbReference type="Gene3D" id="3.30.870.10">
    <property type="entry name" value="Endonuclease Chain A"/>
    <property type="match status" value="2"/>
</dbReference>
<protein>
    <recommendedName>
        <fullName evidence="11">Cardiolipin synthase</fullName>
        <ecNumber evidence="11">2.7.8.-</ecNumber>
    </recommendedName>
</protein>
<sequence length="478" mass="53434">MALIGNEAWAIAYLVVEWTIRIVMVFVVPFRRSPDAARSWLLLIFFLPLPALAVYLVIGRPTYPRWRRERFARLPEVLVAASKEIAHSHFCRRPDLPGSLAGPALLIETLGQFPALSGNNVELLSNYEGVIDRMVVDIDHAERTVHLLFYIFADDRTGLRVIEALERAVLRGVTCRVLIDAIGSRQWRHQVTRLLTRAGVDVQFALKVGIFRHRSARADLRNHRKVAVIDSRIGYIGSQNITNALSASNIANEELVARVVGPITTELQAVFVADWFMETEEELAVSALFPHHHPDAGAVAQVLPSGPDYPNAGIGNVIAALVHGASKRVVITTPYFVPDEPLLQALKTAVLRGVEVRLLVSRLTDHILVKLAQQSYYSELLQAGVQVHLYEEVFLHAKHMMFDDEISLLGSSNVDIRSFVLNAEVSLIVFDKGVTEQLRREQVRCFDNTATLTLDGWEKRPMIHKIGENLARLASPLL</sequence>
<keyword evidence="4" id="KW-1003">Cell membrane</keyword>
<dbReference type="PANTHER" id="PTHR21248">
    <property type="entry name" value="CARDIOLIPIN SYNTHASE"/>
    <property type="match status" value="1"/>
</dbReference>
<dbReference type="InterPro" id="IPR022924">
    <property type="entry name" value="Cardiolipin_synthase"/>
</dbReference>
<evidence type="ECO:0000256" key="3">
    <source>
        <dbReference type="ARBA" id="ARBA00004613"/>
    </source>
</evidence>
<organism evidence="14 15">
    <name type="scientific">Rhizobium subbaraonis</name>
    <dbReference type="NCBI Taxonomy" id="908946"/>
    <lineage>
        <taxon>Bacteria</taxon>
        <taxon>Pseudomonadati</taxon>
        <taxon>Pseudomonadota</taxon>
        <taxon>Alphaproteobacteria</taxon>
        <taxon>Hyphomicrobiales</taxon>
        <taxon>Rhizobiaceae</taxon>
        <taxon>Rhizobium/Agrobacterium group</taxon>
        <taxon>Rhizobium</taxon>
    </lineage>
</organism>
<evidence type="ECO:0000256" key="6">
    <source>
        <dbReference type="ARBA" id="ARBA00022679"/>
    </source>
</evidence>
<feature type="transmembrane region" description="Helical" evidence="12">
    <location>
        <begin position="7"/>
        <end position="28"/>
    </location>
</feature>
<dbReference type="EC" id="2.7.8.-" evidence="11"/>
<evidence type="ECO:0000256" key="7">
    <source>
        <dbReference type="ARBA" id="ARBA00022692"/>
    </source>
</evidence>
<comment type="function">
    <text evidence="1">Could be a virulence factor.</text>
</comment>
<dbReference type="CDD" id="cd09158">
    <property type="entry name" value="PLDc_EcCLS_like_2"/>
    <property type="match status" value="1"/>
</dbReference>
<feature type="domain" description="PLD phosphodiesterase" evidence="13">
    <location>
        <begin position="391"/>
        <end position="418"/>
    </location>
</feature>
<dbReference type="EMBL" id="OBQD01000003">
    <property type="protein sequence ID" value="SOC36705.1"/>
    <property type="molecule type" value="Genomic_DNA"/>
</dbReference>
<dbReference type="SUPFAM" id="SSF56024">
    <property type="entry name" value="Phospholipase D/nuclease"/>
    <property type="match status" value="2"/>
</dbReference>
<evidence type="ECO:0000313" key="15">
    <source>
        <dbReference type="Proteomes" id="UP000219167"/>
    </source>
</evidence>
<evidence type="ECO:0000256" key="4">
    <source>
        <dbReference type="ARBA" id="ARBA00022475"/>
    </source>
</evidence>
<dbReference type="GO" id="GO:0008808">
    <property type="term" value="F:cardiolipin synthase activity"/>
    <property type="evidence" value="ECO:0007669"/>
    <property type="project" value="UniProtKB-UniRule"/>
</dbReference>
<feature type="domain" description="PLD phosphodiesterase" evidence="13">
    <location>
        <begin position="218"/>
        <end position="245"/>
    </location>
</feature>
<keyword evidence="7 12" id="KW-0812">Transmembrane</keyword>
<dbReference type="AlphaFoldDB" id="A0A285U463"/>
<keyword evidence="5" id="KW-0964">Secreted</keyword>
<accession>A0A285U463</accession>
<reference evidence="14 15" key="1">
    <citation type="submission" date="2017-08" db="EMBL/GenBank/DDBJ databases">
        <authorList>
            <person name="de Groot N.N."/>
        </authorList>
    </citation>
    <scope>NUCLEOTIDE SEQUENCE [LARGE SCALE GENOMIC DNA]</scope>
    <source>
        <strain evidence="14 15">JC85</strain>
    </source>
</reference>
<keyword evidence="8" id="KW-0677">Repeat</keyword>
<evidence type="ECO:0000256" key="9">
    <source>
        <dbReference type="ARBA" id="ARBA00022989"/>
    </source>
</evidence>
<comment type="subcellular location">
    <subcellularLocation>
        <location evidence="2">Cell membrane</location>
    </subcellularLocation>
    <subcellularLocation>
        <location evidence="3">Secreted</location>
    </subcellularLocation>
</comment>
<keyword evidence="6" id="KW-0808">Transferase</keyword>
<evidence type="ECO:0000259" key="13">
    <source>
        <dbReference type="PROSITE" id="PS50035"/>
    </source>
</evidence>
<dbReference type="Pfam" id="PF13091">
    <property type="entry name" value="PLDc_2"/>
    <property type="match status" value="2"/>
</dbReference>
<gene>
    <name evidence="14" type="ORF">SAMN05892877_10343</name>
</gene>
<dbReference type="SMART" id="SM00155">
    <property type="entry name" value="PLDc"/>
    <property type="match status" value="2"/>
</dbReference>
<dbReference type="InterPro" id="IPR001736">
    <property type="entry name" value="PLipase_D/transphosphatidylase"/>
</dbReference>
<dbReference type="CDD" id="cd09152">
    <property type="entry name" value="PLDc_EcCLS_like_1"/>
    <property type="match status" value="1"/>
</dbReference>
<dbReference type="RefSeq" id="WP_097136861.1">
    <property type="nucleotide sequence ID" value="NZ_OBQD01000003.1"/>
</dbReference>
<evidence type="ECO:0000256" key="12">
    <source>
        <dbReference type="SAM" id="Phobius"/>
    </source>
</evidence>
<dbReference type="PROSITE" id="PS50035">
    <property type="entry name" value="PLD"/>
    <property type="match status" value="2"/>
</dbReference>
<dbReference type="OrthoDB" id="9762009at2"/>
<proteinExistence type="predicted"/>
<evidence type="ECO:0000313" key="14">
    <source>
        <dbReference type="EMBL" id="SOC36705.1"/>
    </source>
</evidence>
<dbReference type="InterPro" id="IPR025202">
    <property type="entry name" value="PLD-like_dom"/>
</dbReference>
<feature type="transmembrane region" description="Helical" evidence="12">
    <location>
        <begin position="40"/>
        <end position="58"/>
    </location>
</feature>
<dbReference type="Proteomes" id="UP000219167">
    <property type="component" value="Unassembled WGS sequence"/>
</dbReference>
<dbReference type="GO" id="GO:0005576">
    <property type="term" value="C:extracellular region"/>
    <property type="evidence" value="ECO:0007669"/>
    <property type="project" value="UniProtKB-SubCell"/>
</dbReference>
<evidence type="ECO:0000256" key="2">
    <source>
        <dbReference type="ARBA" id="ARBA00004236"/>
    </source>
</evidence>
<keyword evidence="10 12" id="KW-0472">Membrane</keyword>
<evidence type="ECO:0000256" key="8">
    <source>
        <dbReference type="ARBA" id="ARBA00022737"/>
    </source>
</evidence>
<keyword evidence="15" id="KW-1185">Reference proteome</keyword>
<keyword evidence="9 12" id="KW-1133">Transmembrane helix</keyword>
<evidence type="ECO:0000256" key="5">
    <source>
        <dbReference type="ARBA" id="ARBA00022525"/>
    </source>
</evidence>
<evidence type="ECO:0000256" key="11">
    <source>
        <dbReference type="NCBIfam" id="TIGR04265"/>
    </source>
</evidence>
<evidence type="ECO:0000256" key="10">
    <source>
        <dbReference type="ARBA" id="ARBA00023136"/>
    </source>
</evidence>
<dbReference type="GO" id="GO:0032049">
    <property type="term" value="P:cardiolipin biosynthetic process"/>
    <property type="evidence" value="ECO:0007669"/>
    <property type="project" value="UniProtKB-UniRule"/>
</dbReference>